<dbReference type="AlphaFoldDB" id="A0AAV7LRZ6"/>
<organism evidence="2 3">
    <name type="scientific">Pleurodeles waltl</name>
    <name type="common">Iberian ribbed newt</name>
    <dbReference type="NCBI Taxonomy" id="8319"/>
    <lineage>
        <taxon>Eukaryota</taxon>
        <taxon>Metazoa</taxon>
        <taxon>Chordata</taxon>
        <taxon>Craniata</taxon>
        <taxon>Vertebrata</taxon>
        <taxon>Euteleostomi</taxon>
        <taxon>Amphibia</taxon>
        <taxon>Batrachia</taxon>
        <taxon>Caudata</taxon>
        <taxon>Salamandroidea</taxon>
        <taxon>Salamandridae</taxon>
        <taxon>Pleurodelinae</taxon>
        <taxon>Pleurodeles</taxon>
    </lineage>
</organism>
<evidence type="ECO:0000256" key="1">
    <source>
        <dbReference type="SAM" id="MobiDB-lite"/>
    </source>
</evidence>
<name>A0AAV7LRZ6_PLEWA</name>
<feature type="region of interest" description="Disordered" evidence="1">
    <location>
        <begin position="24"/>
        <end position="119"/>
    </location>
</feature>
<accession>A0AAV7LRZ6</accession>
<evidence type="ECO:0000313" key="3">
    <source>
        <dbReference type="Proteomes" id="UP001066276"/>
    </source>
</evidence>
<dbReference type="Proteomes" id="UP001066276">
    <property type="component" value="Chromosome 11"/>
</dbReference>
<dbReference type="EMBL" id="JANPWB010000015">
    <property type="protein sequence ID" value="KAJ1092268.1"/>
    <property type="molecule type" value="Genomic_DNA"/>
</dbReference>
<proteinExistence type="predicted"/>
<protein>
    <submittedName>
        <fullName evidence="2">Uncharacterized protein</fullName>
    </submittedName>
</protein>
<keyword evidence="3" id="KW-1185">Reference proteome</keyword>
<feature type="compositionally biased region" description="Basic and acidic residues" evidence="1">
    <location>
        <begin position="53"/>
        <end position="82"/>
    </location>
</feature>
<gene>
    <name evidence="2" type="ORF">NDU88_005379</name>
</gene>
<reference evidence="2" key="1">
    <citation type="journal article" date="2022" name="bioRxiv">
        <title>Sequencing and chromosome-scale assembly of the giantPleurodeles waltlgenome.</title>
        <authorList>
            <person name="Brown T."/>
            <person name="Elewa A."/>
            <person name="Iarovenko S."/>
            <person name="Subramanian E."/>
            <person name="Araus A.J."/>
            <person name="Petzold A."/>
            <person name="Susuki M."/>
            <person name="Suzuki K.-i.T."/>
            <person name="Hayashi T."/>
            <person name="Toyoda A."/>
            <person name="Oliveira C."/>
            <person name="Osipova E."/>
            <person name="Leigh N.D."/>
            <person name="Simon A."/>
            <person name="Yun M.H."/>
        </authorList>
    </citation>
    <scope>NUCLEOTIDE SEQUENCE</scope>
    <source>
        <strain evidence="2">20211129_DDA</strain>
        <tissue evidence="2">Liver</tissue>
    </source>
</reference>
<evidence type="ECO:0000313" key="2">
    <source>
        <dbReference type="EMBL" id="KAJ1092268.1"/>
    </source>
</evidence>
<comment type="caution">
    <text evidence="2">The sequence shown here is derived from an EMBL/GenBank/DDBJ whole genome shotgun (WGS) entry which is preliminary data.</text>
</comment>
<sequence>MALCDGPLLQNADPSCREERTAAVFPDPEEYDAPSYPLPLPGEGGQGKSMRAVHGDKKEDTERSGERREVDEKDTRGTRDGDQGDGGFAETNCRSIGLPQESVVREVPSANSGHACGKA</sequence>